<dbReference type="InterPro" id="IPR001251">
    <property type="entry name" value="CRAL-TRIO_dom"/>
</dbReference>
<dbReference type="Gene3D" id="3.40.525.10">
    <property type="entry name" value="CRAL-TRIO lipid binding domain"/>
    <property type="match status" value="1"/>
</dbReference>
<dbReference type="GO" id="GO:1902936">
    <property type="term" value="F:phosphatidylinositol bisphosphate binding"/>
    <property type="evidence" value="ECO:0007669"/>
    <property type="project" value="TreeGrafter"/>
</dbReference>
<feature type="domain" description="CRAL-TRIO" evidence="1">
    <location>
        <begin position="54"/>
        <end position="219"/>
    </location>
</feature>
<dbReference type="EMBL" id="BGZK01001227">
    <property type="protein sequence ID" value="GBP74874.1"/>
    <property type="molecule type" value="Genomic_DNA"/>
</dbReference>
<dbReference type="STRING" id="151549.A0A4C1YIP5"/>
<accession>A0A4C1YIP5</accession>
<proteinExistence type="predicted"/>
<dbReference type="Proteomes" id="UP000299102">
    <property type="component" value="Unassembled WGS sequence"/>
</dbReference>
<dbReference type="PROSITE" id="PS50191">
    <property type="entry name" value="CRAL_TRIO"/>
    <property type="match status" value="1"/>
</dbReference>
<gene>
    <name evidence="2" type="primary">Ttpal</name>
    <name evidence="2" type="ORF">EVAR_57098_1</name>
</gene>
<dbReference type="PANTHER" id="PTHR10174">
    <property type="entry name" value="ALPHA-TOCOPHEROL TRANSFER PROTEIN-RELATED"/>
    <property type="match status" value="1"/>
</dbReference>
<dbReference type="Pfam" id="PF00650">
    <property type="entry name" value="CRAL_TRIO"/>
    <property type="match status" value="1"/>
</dbReference>
<dbReference type="OrthoDB" id="6722538at2759"/>
<dbReference type="PANTHER" id="PTHR10174:SF222">
    <property type="entry name" value="GH10083P-RELATED"/>
    <property type="match status" value="1"/>
</dbReference>
<evidence type="ECO:0000313" key="3">
    <source>
        <dbReference type="Proteomes" id="UP000299102"/>
    </source>
</evidence>
<evidence type="ECO:0000313" key="2">
    <source>
        <dbReference type="EMBL" id="GBP74874.1"/>
    </source>
</evidence>
<dbReference type="AlphaFoldDB" id="A0A4C1YIP5"/>
<comment type="caution">
    <text evidence="2">The sequence shown here is derived from an EMBL/GenBank/DDBJ whole genome shotgun (WGS) entry which is preliminary data.</text>
</comment>
<evidence type="ECO:0000259" key="1">
    <source>
        <dbReference type="PROSITE" id="PS50191"/>
    </source>
</evidence>
<protein>
    <submittedName>
        <fullName evidence="2">Alpha-tocopherol transfer protein-like</fullName>
    </submittedName>
</protein>
<dbReference type="SUPFAM" id="SSF52087">
    <property type="entry name" value="CRAL/TRIO domain"/>
    <property type="match status" value="1"/>
</dbReference>
<dbReference type="InterPro" id="IPR036865">
    <property type="entry name" value="CRAL-TRIO_dom_sf"/>
</dbReference>
<name>A0A4C1YIP5_EUMVA</name>
<reference evidence="2 3" key="1">
    <citation type="journal article" date="2019" name="Commun. Biol.">
        <title>The bagworm genome reveals a unique fibroin gene that provides high tensile strength.</title>
        <authorList>
            <person name="Kono N."/>
            <person name="Nakamura H."/>
            <person name="Ohtoshi R."/>
            <person name="Tomita M."/>
            <person name="Numata K."/>
            <person name="Arakawa K."/>
        </authorList>
    </citation>
    <scope>NUCLEOTIDE SEQUENCE [LARGE SCALE GENOMIC DNA]</scope>
</reference>
<dbReference type="GO" id="GO:0016020">
    <property type="term" value="C:membrane"/>
    <property type="evidence" value="ECO:0007669"/>
    <property type="project" value="TreeGrafter"/>
</dbReference>
<dbReference type="PRINTS" id="PR00180">
    <property type="entry name" value="CRETINALDHBP"/>
</dbReference>
<keyword evidence="3" id="KW-1185">Reference proteome</keyword>
<dbReference type="CDD" id="cd00170">
    <property type="entry name" value="SEC14"/>
    <property type="match status" value="1"/>
</dbReference>
<organism evidence="2 3">
    <name type="scientific">Eumeta variegata</name>
    <name type="common">Bagworm moth</name>
    <name type="synonym">Eumeta japonica</name>
    <dbReference type="NCBI Taxonomy" id="151549"/>
    <lineage>
        <taxon>Eukaryota</taxon>
        <taxon>Metazoa</taxon>
        <taxon>Ecdysozoa</taxon>
        <taxon>Arthropoda</taxon>
        <taxon>Hexapoda</taxon>
        <taxon>Insecta</taxon>
        <taxon>Pterygota</taxon>
        <taxon>Neoptera</taxon>
        <taxon>Endopterygota</taxon>
        <taxon>Lepidoptera</taxon>
        <taxon>Glossata</taxon>
        <taxon>Ditrysia</taxon>
        <taxon>Tineoidea</taxon>
        <taxon>Psychidae</taxon>
        <taxon>Oiketicinae</taxon>
        <taxon>Eumeta</taxon>
    </lineage>
</organism>
<sequence>MHRSNNHTNVDTKFLELFVRGCRMDFTRTRSKFEAFWRVRARYADLYQYRSLNDPPLANILDFIQIVPLPRLTDEGLRVTVFRLLPGYPERAADVAATVKAVLLVSDARMHDEHAIAGDIFLWDVGGARGSIVAHVASAANALRRGVQLAHAAYPQRLKCVHVFAAPAFLASTIQLLRSFMSETIRRRFRLHSKLEQLQEYISLRVLPSDFGGEEESLDVLSEKWRRRVGELHDYLRNLNEITHETSVSVKEREYYGAVGAFRKLEID</sequence>